<dbReference type="InterPro" id="IPR002123">
    <property type="entry name" value="Plipid/glycerol_acylTrfase"/>
</dbReference>
<feature type="domain" description="Phospholipid/glycerol acyltransferase" evidence="1">
    <location>
        <begin position="45"/>
        <end position="171"/>
    </location>
</feature>
<keyword evidence="2" id="KW-0012">Acyltransferase</keyword>
<evidence type="ECO:0000313" key="2">
    <source>
        <dbReference type="EMBL" id="MFL4469420.1"/>
    </source>
</evidence>
<evidence type="ECO:0000313" key="3">
    <source>
        <dbReference type="Proteomes" id="UP001627408"/>
    </source>
</evidence>
<reference evidence="2 3" key="1">
    <citation type="submission" date="2024-08" db="EMBL/GenBank/DDBJ databases">
        <title>Tateyamaria sp. nov., isolated from marine algae.</title>
        <authorList>
            <person name="Choi B.J."/>
            <person name="Kim J.M."/>
            <person name="Lee J.K."/>
            <person name="Choi D.G."/>
            <person name="Bayburt H."/>
            <person name="Baek J.H."/>
            <person name="Han D.M."/>
            <person name="Jeon C.O."/>
        </authorList>
    </citation>
    <scope>NUCLEOTIDE SEQUENCE [LARGE SCALE GENOMIC DNA]</scope>
    <source>
        <strain evidence="2 3">KMU-156</strain>
    </source>
</reference>
<name>A0ABW8UQM2_9RHOB</name>
<dbReference type="EMBL" id="JBHDIY010000002">
    <property type="protein sequence ID" value="MFL4469420.1"/>
    <property type="molecule type" value="Genomic_DNA"/>
</dbReference>
<comment type="caution">
    <text evidence="2">The sequence shown here is derived from an EMBL/GenBank/DDBJ whole genome shotgun (WGS) entry which is preliminary data.</text>
</comment>
<proteinExistence type="predicted"/>
<sequence length="230" mass="26299">MIRFLDATLGRWLRHFLFVLVRSYYALFYNVSCAGKHLLQDRPGTLILATHVSRHDGPLIAAILYATKRIRPTVHYDEYYNWSQFIPMFIASAIPMSSPKSWPDERRKARKAVVLEIVHKVLAKGNSVLLFPAGKVRREERERVPAYLSGVHDILRAEPNTPVMLLRIDGLGAHQPATYDSFWTFLGIKKGRRHVTMDLRPLTDLDASIDVEAFNARLEDLLNTPISHAL</sequence>
<dbReference type="SUPFAM" id="SSF69593">
    <property type="entry name" value="Glycerol-3-phosphate (1)-acyltransferase"/>
    <property type="match status" value="1"/>
</dbReference>
<dbReference type="Pfam" id="PF01553">
    <property type="entry name" value="Acyltransferase"/>
    <property type="match status" value="1"/>
</dbReference>
<gene>
    <name evidence="2" type="ORF">ACERZ8_05865</name>
</gene>
<dbReference type="RefSeq" id="WP_407591259.1">
    <property type="nucleotide sequence ID" value="NZ_JBHDIY010000002.1"/>
</dbReference>
<dbReference type="SMART" id="SM00563">
    <property type="entry name" value="PlsC"/>
    <property type="match status" value="1"/>
</dbReference>
<evidence type="ECO:0000259" key="1">
    <source>
        <dbReference type="SMART" id="SM00563"/>
    </source>
</evidence>
<protein>
    <submittedName>
        <fullName evidence="2">1-acyl-sn-glycerol-3-phosphate acyltransferase</fullName>
    </submittedName>
</protein>
<dbReference type="GO" id="GO:0016746">
    <property type="term" value="F:acyltransferase activity"/>
    <property type="evidence" value="ECO:0007669"/>
    <property type="project" value="UniProtKB-KW"/>
</dbReference>
<dbReference type="Proteomes" id="UP001627408">
    <property type="component" value="Unassembled WGS sequence"/>
</dbReference>
<accession>A0ABW8UQM2</accession>
<keyword evidence="2" id="KW-0808">Transferase</keyword>
<keyword evidence="3" id="KW-1185">Reference proteome</keyword>
<organism evidence="2 3">
    <name type="scientific">Tateyamaria armeniaca</name>
    <dbReference type="NCBI Taxonomy" id="2518930"/>
    <lineage>
        <taxon>Bacteria</taxon>
        <taxon>Pseudomonadati</taxon>
        <taxon>Pseudomonadota</taxon>
        <taxon>Alphaproteobacteria</taxon>
        <taxon>Rhodobacterales</taxon>
        <taxon>Roseobacteraceae</taxon>
        <taxon>Tateyamaria</taxon>
    </lineage>
</organism>